<dbReference type="EMBL" id="JBJUIK010000014">
    <property type="protein sequence ID" value="KAL3503971.1"/>
    <property type="molecule type" value="Genomic_DNA"/>
</dbReference>
<organism evidence="1 2">
    <name type="scientific">Cinchona calisaya</name>
    <dbReference type="NCBI Taxonomy" id="153742"/>
    <lineage>
        <taxon>Eukaryota</taxon>
        <taxon>Viridiplantae</taxon>
        <taxon>Streptophyta</taxon>
        <taxon>Embryophyta</taxon>
        <taxon>Tracheophyta</taxon>
        <taxon>Spermatophyta</taxon>
        <taxon>Magnoliopsida</taxon>
        <taxon>eudicotyledons</taxon>
        <taxon>Gunneridae</taxon>
        <taxon>Pentapetalae</taxon>
        <taxon>asterids</taxon>
        <taxon>lamiids</taxon>
        <taxon>Gentianales</taxon>
        <taxon>Rubiaceae</taxon>
        <taxon>Cinchonoideae</taxon>
        <taxon>Cinchoneae</taxon>
        <taxon>Cinchona</taxon>
    </lineage>
</organism>
<reference evidence="1 2" key="1">
    <citation type="submission" date="2024-11" db="EMBL/GenBank/DDBJ databases">
        <title>A near-complete genome assembly of Cinchona calisaya.</title>
        <authorList>
            <person name="Lian D.C."/>
            <person name="Zhao X.W."/>
            <person name="Wei L."/>
        </authorList>
    </citation>
    <scope>NUCLEOTIDE SEQUENCE [LARGE SCALE GENOMIC DNA]</scope>
    <source>
        <tissue evidence="1">Nenye</tissue>
    </source>
</reference>
<evidence type="ECO:0000313" key="2">
    <source>
        <dbReference type="Proteomes" id="UP001630127"/>
    </source>
</evidence>
<gene>
    <name evidence="1" type="ORF">ACH5RR_033812</name>
</gene>
<comment type="caution">
    <text evidence="1">The sequence shown here is derived from an EMBL/GenBank/DDBJ whole genome shotgun (WGS) entry which is preliminary data.</text>
</comment>
<name>A0ABD2YAC3_9GENT</name>
<dbReference type="Proteomes" id="UP001630127">
    <property type="component" value="Unassembled WGS sequence"/>
</dbReference>
<accession>A0ABD2YAC3</accession>
<feature type="non-terminal residue" evidence="1">
    <location>
        <position position="102"/>
    </location>
</feature>
<evidence type="ECO:0000313" key="1">
    <source>
        <dbReference type="EMBL" id="KAL3503971.1"/>
    </source>
</evidence>
<dbReference type="AlphaFoldDB" id="A0ABD2YAC3"/>
<feature type="non-terminal residue" evidence="1">
    <location>
        <position position="1"/>
    </location>
</feature>
<protein>
    <submittedName>
        <fullName evidence="1">Uncharacterized protein</fullName>
    </submittedName>
</protein>
<proteinExistence type="predicted"/>
<keyword evidence="2" id="KW-1185">Reference proteome</keyword>
<sequence length="102" mass="11387">YSGSQIPSTCCRPCFQTHHGKHSCKSKEGPSHSLARSIIITKSLESAADCKDAAGRWRHWPLRVQKCAQSICLAQGKISIQMVIQNLQSRSQRDVNSSKMYI</sequence>